<dbReference type="Proteomes" id="UP000232722">
    <property type="component" value="Unassembled WGS sequence"/>
</dbReference>
<reference evidence="1 2" key="1">
    <citation type="submission" date="2016-04" db="EMBL/GenBank/DDBJ databases">
        <title>Genome analyses suggest a sexual origin of heterokaryosis in a supposedly ancient asexual fungus.</title>
        <authorList>
            <person name="Ropars J."/>
            <person name="Sedzielewska K."/>
            <person name="Noel J."/>
            <person name="Charron P."/>
            <person name="Farinelli L."/>
            <person name="Marton T."/>
            <person name="Kruger M."/>
            <person name="Pelin A."/>
            <person name="Brachmann A."/>
            <person name="Corradi N."/>
        </authorList>
    </citation>
    <scope>NUCLEOTIDE SEQUENCE [LARGE SCALE GENOMIC DNA]</scope>
    <source>
        <strain evidence="1 2">A5</strain>
    </source>
</reference>
<gene>
    <name evidence="1" type="ORF">RhiirA5_442943</name>
</gene>
<reference evidence="1 2" key="2">
    <citation type="submission" date="2017-09" db="EMBL/GenBank/DDBJ databases">
        <title>Extensive intraspecific genome diversity in a model arbuscular mycorrhizal fungus.</title>
        <authorList>
            <person name="Chen E.C."/>
            <person name="Morin E."/>
            <person name="Beaudet D."/>
            <person name="Noel J."/>
            <person name="Ndikumana S."/>
            <person name="Charron P."/>
            <person name="St-Onge C."/>
            <person name="Giorgi J."/>
            <person name="Grigoriev I.V."/>
            <person name="Roux C."/>
            <person name="Martin F.M."/>
            <person name="Corradi N."/>
        </authorList>
    </citation>
    <scope>NUCLEOTIDE SEQUENCE [LARGE SCALE GENOMIC DNA]</scope>
    <source>
        <strain evidence="1 2">A5</strain>
    </source>
</reference>
<evidence type="ECO:0000313" key="1">
    <source>
        <dbReference type="EMBL" id="PKB92912.1"/>
    </source>
</evidence>
<accession>A0A2N0NEA5</accession>
<protein>
    <submittedName>
        <fullName evidence="1">Uncharacterized protein</fullName>
    </submittedName>
</protein>
<name>A0A2N0NEA5_9GLOM</name>
<dbReference type="EMBL" id="LLXJ01009493">
    <property type="protein sequence ID" value="PKB92912.1"/>
    <property type="molecule type" value="Genomic_DNA"/>
</dbReference>
<evidence type="ECO:0000313" key="2">
    <source>
        <dbReference type="Proteomes" id="UP000232722"/>
    </source>
</evidence>
<sequence length="51" mass="6188">MDEIKLSDDVFEQIKKFDRYHLTEEQNSLIDKLIIDKELNERYKNNGLCKN</sequence>
<organism evidence="1 2">
    <name type="scientific">Rhizophagus irregularis</name>
    <dbReference type="NCBI Taxonomy" id="588596"/>
    <lineage>
        <taxon>Eukaryota</taxon>
        <taxon>Fungi</taxon>
        <taxon>Fungi incertae sedis</taxon>
        <taxon>Mucoromycota</taxon>
        <taxon>Glomeromycotina</taxon>
        <taxon>Glomeromycetes</taxon>
        <taxon>Glomerales</taxon>
        <taxon>Glomeraceae</taxon>
        <taxon>Rhizophagus</taxon>
    </lineage>
</organism>
<proteinExistence type="predicted"/>
<feature type="non-terminal residue" evidence="1">
    <location>
        <position position="51"/>
    </location>
</feature>
<comment type="caution">
    <text evidence="1">The sequence shown here is derived from an EMBL/GenBank/DDBJ whole genome shotgun (WGS) entry which is preliminary data.</text>
</comment>
<dbReference type="AlphaFoldDB" id="A0A2N0NEA5"/>